<comment type="caution">
    <text evidence="1">The sequence shown here is derived from an EMBL/GenBank/DDBJ whole genome shotgun (WGS) entry which is preliminary data.</text>
</comment>
<protein>
    <submittedName>
        <fullName evidence="1">Uncharacterized protein</fullName>
    </submittedName>
</protein>
<dbReference type="PROSITE" id="PS51257">
    <property type="entry name" value="PROKAR_LIPOPROTEIN"/>
    <property type="match status" value="1"/>
</dbReference>
<proteinExistence type="predicted"/>
<name>A0ABX0A154_9BACT</name>
<sequence length="196" mass="22069">MKKAATLFLAVLLLQACNSKHDSQGSLEASIINDAFLDMIDTVAYKYHTLRPAPNFDVFTDRDSLTVAIAPVLSNIRERTADINSIISEMPIEDRKKIGELFKKSETDSAQVELPWKQIGNTGRYKLFPHSKQSGAIDTLSAIGKVLFSRVYFDETYAILVATIRAPTRVGVVKLFVLKNTGGKWRKKDEYELEIW</sequence>
<evidence type="ECO:0000313" key="1">
    <source>
        <dbReference type="EMBL" id="NCI50886.1"/>
    </source>
</evidence>
<accession>A0ABX0A154</accession>
<dbReference type="Proteomes" id="UP000753802">
    <property type="component" value="Unassembled WGS sequence"/>
</dbReference>
<gene>
    <name evidence="1" type="ORF">GWC95_13185</name>
</gene>
<dbReference type="RefSeq" id="WP_161819191.1">
    <property type="nucleotide sequence ID" value="NZ_JAACJS010000015.1"/>
</dbReference>
<keyword evidence="2" id="KW-1185">Reference proteome</keyword>
<organism evidence="1 2">
    <name type="scientific">Sediminibacterium roseum</name>
    <dbReference type="NCBI Taxonomy" id="1978412"/>
    <lineage>
        <taxon>Bacteria</taxon>
        <taxon>Pseudomonadati</taxon>
        <taxon>Bacteroidota</taxon>
        <taxon>Chitinophagia</taxon>
        <taxon>Chitinophagales</taxon>
        <taxon>Chitinophagaceae</taxon>
        <taxon>Sediminibacterium</taxon>
    </lineage>
</organism>
<dbReference type="EMBL" id="JAACJS010000015">
    <property type="protein sequence ID" value="NCI50886.1"/>
    <property type="molecule type" value="Genomic_DNA"/>
</dbReference>
<reference evidence="1 2" key="1">
    <citation type="submission" date="2020-01" db="EMBL/GenBank/DDBJ databases">
        <title>Genome analysis.</title>
        <authorList>
            <person name="Wu S."/>
            <person name="Wang G."/>
        </authorList>
    </citation>
    <scope>NUCLEOTIDE SEQUENCE [LARGE SCALE GENOMIC DNA]</scope>
    <source>
        <strain evidence="1 2">SYL130</strain>
    </source>
</reference>
<evidence type="ECO:0000313" key="2">
    <source>
        <dbReference type="Proteomes" id="UP000753802"/>
    </source>
</evidence>